<gene>
    <name evidence="1" type="ORF">DBV15_04672</name>
</gene>
<proteinExistence type="predicted"/>
<dbReference type="Proteomes" id="UP000310200">
    <property type="component" value="Unassembled WGS sequence"/>
</dbReference>
<name>A0A4S2JMZ7_9HYME</name>
<accession>A0A4S2JMZ7</accession>
<dbReference type="AlphaFoldDB" id="A0A4S2JMZ7"/>
<sequence>MQLRTAGWAVGRSGEGVKFTGCVSWRASPILGGSRHKSDRIFIDAKLAISSPVTIPELCISLGDSRSEVYPSRLFPPRSPTRSALFHAESFLPFPSPRPPPLPPPLPLRLLLLFLLRNPLGTLHVSSLSPNCHPLSGLPYPPHPFSTGNVTYWSSERVEKETIPSNPTNHGERP</sequence>
<protein>
    <submittedName>
        <fullName evidence="1">Uncharacterized protein</fullName>
    </submittedName>
</protein>
<dbReference type="EMBL" id="QBLH01003535">
    <property type="protein sequence ID" value="TGZ37532.1"/>
    <property type="molecule type" value="Genomic_DNA"/>
</dbReference>
<evidence type="ECO:0000313" key="1">
    <source>
        <dbReference type="EMBL" id="TGZ37532.1"/>
    </source>
</evidence>
<reference evidence="1 2" key="1">
    <citation type="journal article" date="2019" name="Philos. Trans. R. Soc. Lond., B, Biol. Sci.">
        <title>Ant behaviour and brain gene expression of defending hosts depend on the ecological success of the intruding social parasite.</title>
        <authorList>
            <person name="Kaur R."/>
            <person name="Stoldt M."/>
            <person name="Jongepier E."/>
            <person name="Feldmeyer B."/>
            <person name="Menzel F."/>
            <person name="Bornberg-Bauer E."/>
            <person name="Foitzik S."/>
        </authorList>
    </citation>
    <scope>NUCLEOTIDE SEQUENCE [LARGE SCALE GENOMIC DNA]</scope>
    <source>
        <tissue evidence="1">Whole body</tissue>
    </source>
</reference>
<keyword evidence="2" id="KW-1185">Reference proteome</keyword>
<comment type="caution">
    <text evidence="1">The sequence shown here is derived from an EMBL/GenBank/DDBJ whole genome shotgun (WGS) entry which is preliminary data.</text>
</comment>
<evidence type="ECO:0000313" key="2">
    <source>
        <dbReference type="Proteomes" id="UP000310200"/>
    </source>
</evidence>
<organism evidence="1 2">
    <name type="scientific">Temnothorax longispinosus</name>
    <dbReference type="NCBI Taxonomy" id="300112"/>
    <lineage>
        <taxon>Eukaryota</taxon>
        <taxon>Metazoa</taxon>
        <taxon>Ecdysozoa</taxon>
        <taxon>Arthropoda</taxon>
        <taxon>Hexapoda</taxon>
        <taxon>Insecta</taxon>
        <taxon>Pterygota</taxon>
        <taxon>Neoptera</taxon>
        <taxon>Endopterygota</taxon>
        <taxon>Hymenoptera</taxon>
        <taxon>Apocrita</taxon>
        <taxon>Aculeata</taxon>
        <taxon>Formicoidea</taxon>
        <taxon>Formicidae</taxon>
        <taxon>Myrmicinae</taxon>
        <taxon>Temnothorax</taxon>
    </lineage>
</organism>